<name>D6A6J9_STRV1</name>
<reference evidence="3" key="1">
    <citation type="submission" date="2008-12" db="EMBL/GenBank/DDBJ databases">
        <title>Annotation of Streptomyces ghanaensis ATCC 14672.</title>
        <authorList>
            <consortium name="The Broad Institute Genome Sequencing Platform"/>
            <consortium name="Broad Institute Microbial Sequencing Center"/>
            <person name="Fischbach M."/>
            <person name="Ward D."/>
            <person name="Young S."/>
            <person name="Kodira C.D."/>
            <person name="Zeng Q."/>
            <person name="Koehrsen M."/>
            <person name="Godfrey P."/>
            <person name="Alvarado L."/>
            <person name="Berlin A.M."/>
            <person name="Borenstein D."/>
            <person name="Chen Z."/>
            <person name="Engels R."/>
            <person name="Freedman E."/>
            <person name="Gellesch M."/>
            <person name="Goldberg J."/>
            <person name="Griggs A."/>
            <person name="Gujja S."/>
            <person name="Heiman D.I."/>
            <person name="Hepburn T.A."/>
            <person name="Howarth C."/>
            <person name="Jen D."/>
            <person name="Larson L."/>
            <person name="Lewis B."/>
            <person name="Mehta T."/>
            <person name="Park D."/>
            <person name="Pearson M."/>
            <person name="Roberts A."/>
            <person name="Saif S."/>
            <person name="Shea T.D."/>
            <person name="Shenoy N."/>
            <person name="Sisk P."/>
            <person name="Stolte C."/>
            <person name="Sykes S.N."/>
            <person name="Walk T."/>
            <person name="White J."/>
            <person name="Yandava C."/>
            <person name="Straight P."/>
            <person name="Clardy J."/>
            <person name="Hung D."/>
            <person name="Kolter R."/>
            <person name="Mekalanos J."/>
            <person name="Walker S."/>
            <person name="Walsh C.T."/>
            <person name="Wieland B.L.C."/>
            <person name="Ilzarbe M."/>
            <person name="Galagan J."/>
            <person name="Nusbaum C."/>
            <person name="Birren B."/>
        </authorList>
    </citation>
    <scope>NUCLEOTIDE SEQUENCE [LARGE SCALE GENOMIC DNA]</scope>
    <source>
        <strain evidence="3">ATCC 14672 / DSM 40746 / JCM 4963 / KCTC 9882 / NRRL B-12104 / FH 1290</strain>
    </source>
</reference>
<proteinExistence type="predicted"/>
<feature type="region of interest" description="Disordered" evidence="1">
    <location>
        <begin position="18"/>
        <end position="43"/>
    </location>
</feature>
<dbReference type="EMBL" id="DS999641">
    <property type="protein sequence ID" value="EFE69774.2"/>
    <property type="molecule type" value="Genomic_DNA"/>
</dbReference>
<protein>
    <submittedName>
        <fullName evidence="2">Predicted protein</fullName>
    </submittedName>
</protein>
<sequence length="70" mass="7469">MIGPDVTAVTPGAVFLAGPPDGTAPAGPAPGGGHRVTARRADRCGRREAEVQVNDRWRRWRDAGFVLYRG</sequence>
<evidence type="ECO:0000256" key="1">
    <source>
        <dbReference type="SAM" id="MobiDB-lite"/>
    </source>
</evidence>
<dbReference type="AlphaFoldDB" id="D6A6J9"/>
<evidence type="ECO:0000313" key="2">
    <source>
        <dbReference type="EMBL" id="EFE69774.2"/>
    </source>
</evidence>
<accession>D6A6J9</accession>
<organism evidence="2 3">
    <name type="scientific">Streptomyces viridosporus (strain ATCC 14672 / DSM 40746 / JCM 4963 / KCTC 9882 / NRRL B-12104 / FH 1290)</name>
    <name type="common">Streptomyces ghanaensis</name>
    <dbReference type="NCBI Taxonomy" id="566461"/>
    <lineage>
        <taxon>Bacteria</taxon>
        <taxon>Bacillati</taxon>
        <taxon>Actinomycetota</taxon>
        <taxon>Actinomycetes</taxon>
        <taxon>Kitasatosporales</taxon>
        <taxon>Streptomycetaceae</taxon>
        <taxon>Streptomyces</taxon>
    </lineage>
</organism>
<evidence type="ECO:0000313" key="3">
    <source>
        <dbReference type="Proteomes" id="UP000003824"/>
    </source>
</evidence>
<gene>
    <name evidence="2" type="ORF">SSFG_05016</name>
</gene>
<dbReference type="Proteomes" id="UP000003824">
    <property type="component" value="Unassembled WGS sequence"/>
</dbReference>